<proteinExistence type="predicted"/>
<dbReference type="EMBL" id="JBBWWQ010000019">
    <property type="protein sequence ID" value="KAK8919077.1"/>
    <property type="molecule type" value="Genomic_DNA"/>
</dbReference>
<keyword evidence="2" id="KW-1185">Reference proteome</keyword>
<sequence length="119" mass="13654">MSDKINILDLILFKTASPTGKKKEYGSSCFSSFICAVFYLLSSNVEFLVILYFCWLEELLVSSATTMVCEYECHFFDFFLIHVSSFNLLVRLLHNQFAQISTPSPPPKAHRAYFNQFVG</sequence>
<comment type="caution">
    <text evidence="1">The sequence shown here is derived from an EMBL/GenBank/DDBJ whole genome shotgun (WGS) entry which is preliminary data.</text>
</comment>
<evidence type="ECO:0000313" key="1">
    <source>
        <dbReference type="EMBL" id="KAK8919077.1"/>
    </source>
</evidence>
<evidence type="ECO:0000313" key="2">
    <source>
        <dbReference type="Proteomes" id="UP001418222"/>
    </source>
</evidence>
<accession>A0AAP0AY52</accession>
<name>A0AAP0AY52_9ASPA</name>
<reference evidence="1 2" key="1">
    <citation type="journal article" date="2022" name="Nat. Plants">
        <title>Genomes of leafy and leafless Platanthera orchids illuminate the evolution of mycoheterotrophy.</title>
        <authorList>
            <person name="Li M.H."/>
            <person name="Liu K.W."/>
            <person name="Li Z."/>
            <person name="Lu H.C."/>
            <person name="Ye Q.L."/>
            <person name="Zhang D."/>
            <person name="Wang J.Y."/>
            <person name="Li Y.F."/>
            <person name="Zhong Z.M."/>
            <person name="Liu X."/>
            <person name="Yu X."/>
            <person name="Liu D.K."/>
            <person name="Tu X.D."/>
            <person name="Liu B."/>
            <person name="Hao Y."/>
            <person name="Liao X.Y."/>
            <person name="Jiang Y.T."/>
            <person name="Sun W.H."/>
            <person name="Chen J."/>
            <person name="Chen Y.Q."/>
            <person name="Ai Y."/>
            <person name="Zhai J.W."/>
            <person name="Wu S.S."/>
            <person name="Zhou Z."/>
            <person name="Hsiao Y.Y."/>
            <person name="Wu W.L."/>
            <person name="Chen Y.Y."/>
            <person name="Lin Y.F."/>
            <person name="Hsu J.L."/>
            <person name="Li C.Y."/>
            <person name="Wang Z.W."/>
            <person name="Zhao X."/>
            <person name="Zhong W.Y."/>
            <person name="Ma X.K."/>
            <person name="Ma L."/>
            <person name="Huang J."/>
            <person name="Chen G.Z."/>
            <person name="Huang M.Z."/>
            <person name="Huang L."/>
            <person name="Peng D.H."/>
            <person name="Luo Y.B."/>
            <person name="Zou S.Q."/>
            <person name="Chen S.P."/>
            <person name="Lan S."/>
            <person name="Tsai W.C."/>
            <person name="Van de Peer Y."/>
            <person name="Liu Z.J."/>
        </authorList>
    </citation>
    <scope>NUCLEOTIDE SEQUENCE [LARGE SCALE GENOMIC DNA]</scope>
    <source>
        <strain evidence="1">Lor287</strain>
    </source>
</reference>
<dbReference type="AlphaFoldDB" id="A0AAP0AY52"/>
<protein>
    <submittedName>
        <fullName evidence="1">Uncharacterized protein</fullName>
    </submittedName>
</protein>
<gene>
    <name evidence="1" type="ORF">KSP39_PZI021916</name>
</gene>
<dbReference type="Proteomes" id="UP001418222">
    <property type="component" value="Unassembled WGS sequence"/>
</dbReference>
<organism evidence="1 2">
    <name type="scientific">Platanthera zijinensis</name>
    <dbReference type="NCBI Taxonomy" id="2320716"/>
    <lineage>
        <taxon>Eukaryota</taxon>
        <taxon>Viridiplantae</taxon>
        <taxon>Streptophyta</taxon>
        <taxon>Embryophyta</taxon>
        <taxon>Tracheophyta</taxon>
        <taxon>Spermatophyta</taxon>
        <taxon>Magnoliopsida</taxon>
        <taxon>Liliopsida</taxon>
        <taxon>Asparagales</taxon>
        <taxon>Orchidaceae</taxon>
        <taxon>Orchidoideae</taxon>
        <taxon>Orchideae</taxon>
        <taxon>Orchidinae</taxon>
        <taxon>Platanthera</taxon>
    </lineage>
</organism>